<evidence type="ECO:0000259" key="14">
    <source>
        <dbReference type="Pfam" id="PF00534"/>
    </source>
</evidence>
<dbReference type="InterPro" id="IPR031814">
    <property type="entry name" value="ALG11_N"/>
</dbReference>
<dbReference type="Pfam" id="PF00534">
    <property type="entry name" value="Glycos_transf_1"/>
    <property type="match status" value="1"/>
</dbReference>
<evidence type="ECO:0000256" key="7">
    <source>
        <dbReference type="ARBA" id="ARBA00022692"/>
    </source>
</evidence>
<evidence type="ECO:0000256" key="3">
    <source>
        <dbReference type="ARBA" id="ARBA00012645"/>
    </source>
</evidence>
<dbReference type="Proteomes" id="UP001217754">
    <property type="component" value="Chromosome 3"/>
</dbReference>
<feature type="transmembrane region" description="Helical" evidence="12">
    <location>
        <begin position="20"/>
        <end position="41"/>
    </location>
</feature>
<dbReference type="EMBL" id="CP119960">
    <property type="protein sequence ID" value="WFD39330.1"/>
    <property type="molecule type" value="Genomic_DNA"/>
</dbReference>
<dbReference type="SUPFAM" id="SSF53756">
    <property type="entry name" value="UDP-Glycosyltransferase/glycogen phosphorylase"/>
    <property type="match status" value="1"/>
</dbReference>
<dbReference type="InterPro" id="IPR038013">
    <property type="entry name" value="ALG11"/>
</dbReference>
<dbReference type="EC" id="2.4.1.131" evidence="3 12"/>
<dbReference type="RefSeq" id="XP_060122227.1">
    <property type="nucleotide sequence ID" value="XM_060266244.1"/>
</dbReference>
<evidence type="ECO:0000256" key="13">
    <source>
        <dbReference type="SAM" id="MobiDB-lite"/>
    </source>
</evidence>
<dbReference type="Gene3D" id="3.40.50.2000">
    <property type="entry name" value="Glycogen Phosphorylase B"/>
    <property type="match status" value="1"/>
</dbReference>
<evidence type="ECO:0000256" key="1">
    <source>
        <dbReference type="ARBA" id="ARBA00004389"/>
    </source>
</evidence>
<evidence type="ECO:0000259" key="15">
    <source>
        <dbReference type="Pfam" id="PF15924"/>
    </source>
</evidence>
<keyword evidence="17" id="KW-1185">Reference proteome</keyword>
<feature type="region of interest" description="Disordered" evidence="13">
    <location>
        <begin position="545"/>
        <end position="571"/>
    </location>
</feature>
<keyword evidence="7 12" id="KW-0812">Transmembrane</keyword>
<dbReference type="GO" id="GO:0005789">
    <property type="term" value="C:endoplasmic reticulum membrane"/>
    <property type="evidence" value="ECO:0007669"/>
    <property type="project" value="UniProtKB-SubCell"/>
</dbReference>
<gene>
    <name evidence="16" type="primary">ALG11</name>
    <name evidence="16" type="ORF">MJAP1_002302</name>
</gene>
<keyword evidence="6 12" id="KW-0808">Transferase</keyword>
<evidence type="ECO:0000313" key="17">
    <source>
        <dbReference type="Proteomes" id="UP001217754"/>
    </source>
</evidence>
<dbReference type="CDD" id="cd03806">
    <property type="entry name" value="GT4_ALG11-like"/>
    <property type="match status" value="1"/>
</dbReference>
<keyword evidence="8 12" id="KW-0256">Endoplasmic reticulum</keyword>
<comment type="catalytic activity">
    <reaction evidence="11 12">
        <text>an alpha-D-Man-(1-&gt;3)-[alpha-D-Man-(1-&gt;6)]-beta-D-Man-(1-&gt;4)-beta-D-GlcNAc-(1-&gt;4)-alpha-D-GlcNAc-diphospho-di-trans,poly-cis-dolichol + 2 GDP-alpha-D-mannose = an alpha-D-Man-(1-&gt;2)-alpha-D-Man-(1-&gt;2)-alpha-D-Man-(1-&gt;3)-[alpha-D-Man-(1-&gt;6)]-beta-D-Man-(1-&gt;4)-beta-D-GlcNAc-(1-&gt;4)-alpha-D-GlcNAc-diphospho-di-trans,poly-cis-dolichol + 2 GDP + 2 H(+)</text>
        <dbReference type="Rhea" id="RHEA:29523"/>
        <dbReference type="Rhea" id="RHEA-COMP:19515"/>
        <dbReference type="Rhea" id="RHEA-COMP:19516"/>
        <dbReference type="ChEBI" id="CHEBI:15378"/>
        <dbReference type="ChEBI" id="CHEBI:57527"/>
        <dbReference type="ChEBI" id="CHEBI:58189"/>
        <dbReference type="ChEBI" id="CHEBI:132511"/>
        <dbReference type="ChEBI" id="CHEBI:132515"/>
        <dbReference type="EC" id="2.4.1.131"/>
    </reaction>
    <physiologicalReaction direction="left-to-right" evidence="11 12">
        <dbReference type="Rhea" id="RHEA:29524"/>
    </physiologicalReaction>
</comment>
<evidence type="ECO:0000256" key="6">
    <source>
        <dbReference type="ARBA" id="ARBA00022679"/>
    </source>
</evidence>
<dbReference type="PANTHER" id="PTHR45919">
    <property type="entry name" value="GDP-MAN:MAN(3)GLCNAC(2)-PP-DOL ALPHA-1,2-MANNOSYLTRANSFERASE"/>
    <property type="match status" value="1"/>
</dbReference>
<organism evidence="16 17">
    <name type="scientific">Malassezia japonica</name>
    <dbReference type="NCBI Taxonomy" id="223818"/>
    <lineage>
        <taxon>Eukaryota</taxon>
        <taxon>Fungi</taxon>
        <taxon>Dikarya</taxon>
        <taxon>Basidiomycota</taxon>
        <taxon>Ustilaginomycotina</taxon>
        <taxon>Malasseziomycetes</taxon>
        <taxon>Malasseziales</taxon>
        <taxon>Malasseziaceae</taxon>
        <taxon>Malassezia</taxon>
    </lineage>
</organism>
<dbReference type="InterPro" id="IPR001296">
    <property type="entry name" value="Glyco_trans_1"/>
</dbReference>
<evidence type="ECO:0000256" key="4">
    <source>
        <dbReference type="ARBA" id="ARBA00022018"/>
    </source>
</evidence>
<feature type="domain" description="Glycosyl transferase family 1" evidence="14">
    <location>
        <begin position="316"/>
        <end position="476"/>
    </location>
</feature>
<evidence type="ECO:0000256" key="10">
    <source>
        <dbReference type="ARBA" id="ARBA00023136"/>
    </source>
</evidence>
<evidence type="ECO:0000256" key="11">
    <source>
        <dbReference type="ARBA" id="ARBA00045065"/>
    </source>
</evidence>
<comment type="function">
    <text evidence="12">GDP-Man:Man(3)GlcNAc(2)-PP-Dol alpha-1,2-mannosyltransferase that operates in the biosynthetic pathway of dolichol-linked oligosaccharides, the glycan precursors employed in protein asparagine (N)-glycosylation. The assembly of dolichol-linked oligosaccharides begins on the cytosolic side of the endoplasmic reticulum membrane and finishes in its lumen. The sequential addition of sugars to dolichol pyrophosphate produces dolichol-linked oligosaccharides containing fourteen sugars, including two GlcNAcs, nine mannoses and three glucoses. Once assembled, the oligosaccharide is transferred from the lipid to nascent proteins by oligosaccharyltransferases. Catalyzes, on the cytoplasmic face of the endoplasmic reticulum, the addition of the fourth and fifth mannose residues to the dolichol-linked oligosaccharide chain, to produce Man(5)GlcNAc(2)-PP-dolichol core oligosaccharide.</text>
</comment>
<accession>A0AAF0JAK6</accession>
<keyword evidence="9 12" id="KW-1133">Transmembrane helix</keyword>
<dbReference type="GeneID" id="85225953"/>
<proteinExistence type="inferred from homology"/>
<evidence type="ECO:0000256" key="12">
    <source>
        <dbReference type="RuleBase" id="RU367051"/>
    </source>
</evidence>
<comment type="subcellular location">
    <subcellularLocation>
        <location evidence="1">Endoplasmic reticulum membrane</location>
        <topology evidence="1">Single-pass membrane protein</topology>
    </subcellularLocation>
</comment>
<dbReference type="Pfam" id="PF15924">
    <property type="entry name" value="ALG11_N"/>
    <property type="match status" value="1"/>
</dbReference>
<dbReference type="AlphaFoldDB" id="A0AAF0JAK6"/>
<name>A0AAF0JAK6_9BASI</name>
<evidence type="ECO:0000256" key="9">
    <source>
        <dbReference type="ARBA" id="ARBA00022989"/>
    </source>
</evidence>
<sequence length="571" mass="63755">MSLGDWVPIPTPYDVLKFLAMLTGTLIVCNYLALLAWRAALRDTNVQKRIRIVQKLGIREPRQYMFVGFLHPNSNAGGGGERVLYDAIRTHQQNPDVICVVYTGDIDPLEDGLTKELVIAKAKERFGIVLRPEALAFLPIKNRYLLDGKYWSHFTLLGQAFGANRVAYEALSQLVPDVFIDTMGYAFTLPAIKNYSTKIRVGTYIHYPIVSTDMLHRVRSRQAGITNSAWIAASLPFSILKLVYYRIFAVFYGSALRSADAIAVNGTWTHNHIESLIQTRMPRPWKVELPPVNIVYPPCDTNRFAKLTLGKRPARSIVSLAQFRPEKDHTMQLRIVHKLLSQYPELKSSKGGNRPLKLVLIGGVRNADDEKRVLELKKLAKELTIESNVEFCVDAPLETILDKFSKASIGISTMVDEHFGINVVEYMAAGLLTLSHASAGPLLDIAVNVDGEPTGFHAKTLLEYVDQLHKLVTMPEAEAVQIRSRARTHVQNTFSDQSFQEAWRVKLWDLLVPPSLLKINQELLEEKKAQVVAATQQAEQKAAVRAKTADENASASDAKAVESLVTDSATE</sequence>
<dbReference type="GO" id="GO:0004377">
    <property type="term" value="F:GDP-Man:Man(3)GlcNAc(2)-PP-Dol alpha-1,2-mannosyltransferase activity"/>
    <property type="evidence" value="ECO:0007669"/>
    <property type="project" value="UniProtKB-UniRule"/>
</dbReference>
<evidence type="ECO:0000313" key="16">
    <source>
        <dbReference type="EMBL" id="WFD39330.1"/>
    </source>
</evidence>
<comment type="pathway">
    <text evidence="2 12">Protein modification; protein glycosylation.</text>
</comment>
<dbReference type="GO" id="GO:0006487">
    <property type="term" value="P:protein N-linked glycosylation"/>
    <property type="evidence" value="ECO:0007669"/>
    <property type="project" value="TreeGrafter"/>
</dbReference>
<evidence type="ECO:0000256" key="8">
    <source>
        <dbReference type="ARBA" id="ARBA00022824"/>
    </source>
</evidence>
<evidence type="ECO:0000256" key="5">
    <source>
        <dbReference type="ARBA" id="ARBA00022676"/>
    </source>
</evidence>
<comment type="similarity">
    <text evidence="12">Belongs to the glycosyltransferase group 1 family. Glycosyltransferase 4 subfamily.</text>
</comment>
<keyword evidence="10 12" id="KW-0472">Membrane</keyword>
<keyword evidence="5 12" id="KW-0328">Glycosyltransferase</keyword>
<evidence type="ECO:0000256" key="2">
    <source>
        <dbReference type="ARBA" id="ARBA00004922"/>
    </source>
</evidence>
<dbReference type="PANTHER" id="PTHR45919:SF1">
    <property type="entry name" value="GDP-MAN:MAN(3)GLCNAC(2)-PP-DOL ALPHA-1,2-MANNOSYLTRANSFERASE"/>
    <property type="match status" value="1"/>
</dbReference>
<protein>
    <recommendedName>
        <fullName evidence="4 12">GDP-Man:Man(3)GlcNAc(2)-PP-Dol alpha-1,2-mannosyltransferase</fullName>
        <ecNumber evidence="3 12">2.4.1.131</ecNumber>
    </recommendedName>
</protein>
<feature type="domain" description="ALG11 mannosyltransferase N-terminal" evidence="15">
    <location>
        <begin position="66"/>
        <end position="276"/>
    </location>
</feature>
<reference evidence="16" key="1">
    <citation type="submission" date="2023-03" db="EMBL/GenBank/DDBJ databases">
        <title>Mating type loci evolution in Malassezia.</title>
        <authorList>
            <person name="Coelho M.A."/>
        </authorList>
    </citation>
    <scope>NUCLEOTIDE SEQUENCE</scope>
    <source>
        <strain evidence="16">CBS 9431</strain>
    </source>
</reference>